<dbReference type="InterPro" id="IPR000183">
    <property type="entry name" value="Orn/DAP/Arg_de-COase"/>
</dbReference>
<dbReference type="SUPFAM" id="SSF50621">
    <property type="entry name" value="Alanine racemase C-terminal domain-like"/>
    <property type="match status" value="1"/>
</dbReference>
<gene>
    <name evidence="7" type="ORF">PUP29_07280</name>
</gene>
<dbReference type="SUPFAM" id="SSF51419">
    <property type="entry name" value="PLP-binding barrel"/>
    <property type="match status" value="1"/>
</dbReference>
<dbReference type="CDD" id="cd06828">
    <property type="entry name" value="PLPDE_III_DapDC"/>
    <property type="match status" value="1"/>
</dbReference>
<dbReference type="PANTHER" id="PTHR43727:SF2">
    <property type="entry name" value="GROUP IV DECARBOXYLASE"/>
    <property type="match status" value="1"/>
</dbReference>
<evidence type="ECO:0000256" key="2">
    <source>
        <dbReference type="ARBA" id="ARBA00022793"/>
    </source>
</evidence>
<evidence type="ECO:0000256" key="4">
    <source>
        <dbReference type="ARBA" id="ARBA00023239"/>
    </source>
</evidence>
<feature type="domain" description="Orn/DAP/Arg decarboxylase 2 N-terminal" evidence="6">
    <location>
        <begin position="31"/>
        <end position="277"/>
    </location>
</feature>
<keyword evidence="3 5" id="KW-0663">Pyridoxal phosphate</keyword>
<evidence type="ECO:0000256" key="5">
    <source>
        <dbReference type="PIRSR" id="PIRSR600183-50"/>
    </source>
</evidence>
<dbReference type="GO" id="GO:0009089">
    <property type="term" value="P:lysine biosynthetic process via diaminopimelate"/>
    <property type="evidence" value="ECO:0007669"/>
    <property type="project" value="InterPro"/>
</dbReference>
<dbReference type="PRINTS" id="PR01179">
    <property type="entry name" value="ODADCRBXLASE"/>
</dbReference>
<dbReference type="PANTHER" id="PTHR43727">
    <property type="entry name" value="DIAMINOPIMELATE DECARBOXYLASE"/>
    <property type="match status" value="1"/>
</dbReference>
<evidence type="ECO:0000259" key="6">
    <source>
        <dbReference type="Pfam" id="PF02784"/>
    </source>
</evidence>
<dbReference type="FunFam" id="3.20.20.10:FF:000003">
    <property type="entry name" value="Diaminopimelate decarboxylase"/>
    <property type="match status" value="1"/>
</dbReference>
<keyword evidence="2" id="KW-0210">Decarboxylase</keyword>
<feature type="active site" description="Proton donor" evidence="5">
    <location>
        <position position="341"/>
    </location>
</feature>
<sequence length="418" mass="46847">MEKKPFVTKEKLEEIAAKYPTPFHLYDEKGIRENARRMNKAFSWNKGFREYFAVKATPNPVLMKLLKEEGCGVDCSSYTELMLSDACGFHGHDIMFSSNDTPPEDFRLAKQLGVIINLDDLTHVDFLNEVAGIPETICCRYNPGGVFKTANGIMDNPGDAKYGMTYDQMEEAYRKLMKLGAKRFGIHAFLASNTQTDEYYPELARILFQLAVRLRDETGADIRFVNLSGGVGIPYTPEGEPVDILKVGEGVRKAFEEVLVPAGMENVAIFTELGRFMLGPYGCLVTRAVHEKHTYKDYIGVDACAANLMRPAMYGAYHHITVMGKENAPCDHKYDVTGGLCENNDKFAIDRMLPKIDIGDLLVLHDTGAHGFSMGYNYNGKLRSAEILLKEDGSFELIRRAETPADYFATLDFLHLFG</sequence>
<dbReference type="AlphaFoldDB" id="A0AAU8A5A8"/>
<name>A0AAU8A5A8_9FIRM</name>
<dbReference type="InterPro" id="IPR002986">
    <property type="entry name" value="DAP_deCOOHase_LysA"/>
</dbReference>
<dbReference type="EMBL" id="CP117826">
    <property type="protein sequence ID" value="XCC61335.1"/>
    <property type="molecule type" value="Genomic_DNA"/>
</dbReference>
<comment type="cofactor">
    <cofactor evidence="1 5">
        <name>pyridoxal 5'-phosphate</name>
        <dbReference type="ChEBI" id="CHEBI:597326"/>
    </cofactor>
</comment>
<keyword evidence="4" id="KW-0456">Lyase</keyword>
<evidence type="ECO:0000313" key="7">
    <source>
        <dbReference type="EMBL" id="XCC61335.1"/>
    </source>
</evidence>
<organism evidence="7">
    <name type="scientific">Christensenella massiliensis</name>
    <dbReference type="NCBI Taxonomy" id="1805714"/>
    <lineage>
        <taxon>Bacteria</taxon>
        <taxon>Bacillati</taxon>
        <taxon>Bacillota</taxon>
        <taxon>Clostridia</taxon>
        <taxon>Christensenellales</taxon>
        <taxon>Christensenellaceae</taxon>
        <taxon>Christensenella</taxon>
    </lineage>
</organism>
<reference evidence="7" key="1">
    <citation type="submission" date="2023-02" db="EMBL/GenBank/DDBJ databases">
        <title>Gut commensal Christensenella minuta modulates host metabolism via a new class of secondary bile acids.</title>
        <authorList>
            <person name="Liu C."/>
        </authorList>
    </citation>
    <scope>NUCLEOTIDE SEQUENCE</scope>
    <source>
        <strain evidence="7">CA70</strain>
    </source>
</reference>
<dbReference type="Gene3D" id="2.40.37.10">
    <property type="entry name" value="Lyase, Ornithine Decarboxylase, Chain A, domain 1"/>
    <property type="match status" value="1"/>
</dbReference>
<dbReference type="InterPro" id="IPR009006">
    <property type="entry name" value="Ala_racemase/Decarboxylase_C"/>
</dbReference>
<evidence type="ECO:0000256" key="3">
    <source>
        <dbReference type="ARBA" id="ARBA00022898"/>
    </source>
</evidence>
<accession>A0AAU8A5A8</accession>
<dbReference type="Gene3D" id="3.20.20.10">
    <property type="entry name" value="Alanine racemase"/>
    <property type="match status" value="1"/>
</dbReference>
<dbReference type="Pfam" id="PF02784">
    <property type="entry name" value="Orn_Arg_deC_N"/>
    <property type="match status" value="1"/>
</dbReference>
<dbReference type="PRINTS" id="PR01181">
    <property type="entry name" value="DAPDCRBXLASE"/>
</dbReference>
<evidence type="ECO:0000256" key="1">
    <source>
        <dbReference type="ARBA" id="ARBA00001933"/>
    </source>
</evidence>
<dbReference type="GO" id="GO:0008836">
    <property type="term" value="F:diaminopimelate decarboxylase activity"/>
    <property type="evidence" value="ECO:0007669"/>
    <property type="project" value="InterPro"/>
</dbReference>
<dbReference type="RefSeq" id="WP_079546496.1">
    <property type="nucleotide sequence ID" value="NZ_CP117826.1"/>
</dbReference>
<feature type="modified residue" description="N6-(pyridoxal phosphate)lysine" evidence="5">
    <location>
        <position position="55"/>
    </location>
</feature>
<proteinExistence type="predicted"/>
<protein>
    <submittedName>
        <fullName evidence="7">Diaminopimelate decarboxylase</fullName>
    </submittedName>
</protein>
<dbReference type="InterPro" id="IPR029066">
    <property type="entry name" value="PLP-binding_barrel"/>
</dbReference>
<dbReference type="InterPro" id="IPR022644">
    <property type="entry name" value="De-COase2_N"/>
</dbReference>